<feature type="compositionally biased region" description="Basic residues" evidence="1">
    <location>
        <begin position="77"/>
        <end position="88"/>
    </location>
</feature>
<dbReference type="InterPro" id="IPR001806">
    <property type="entry name" value="Small_GTPase"/>
</dbReference>
<reference evidence="2 3" key="1">
    <citation type="submission" date="2024-04" db="EMBL/GenBank/DDBJ databases">
        <authorList>
            <person name="Rising A."/>
            <person name="Reimegard J."/>
            <person name="Sonavane S."/>
            <person name="Akerstrom W."/>
            <person name="Nylinder S."/>
            <person name="Hedman E."/>
            <person name="Kallberg Y."/>
        </authorList>
    </citation>
    <scope>NUCLEOTIDE SEQUENCE [LARGE SCALE GENOMIC DNA]</scope>
</reference>
<proteinExistence type="predicted"/>
<organism evidence="2 3">
    <name type="scientific">Larinioides sclopetarius</name>
    <dbReference type="NCBI Taxonomy" id="280406"/>
    <lineage>
        <taxon>Eukaryota</taxon>
        <taxon>Metazoa</taxon>
        <taxon>Ecdysozoa</taxon>
        <taxon>Arthropoda</taxon>
        <taxon>Chelicerata</taxon>
        <taxon>Arachnida</taxon>
        <taxon>Araneae</taxon>
        <taxon>Araneomorphae</taxon>
        <taxon>Entelegynae</taxon>
        <taxon>Araneoidea</taxon>
        <taxon>Araneidae</taxon>
        <taxon>Larinioides</taxon>
    </lineage>
</organism>
<sequence length="88" mass="10179">MRREVEIYAREEGLEFCETSAKHKENVEEVFKKLALKVLERKKSCPSCKSEVVSKSVQTETSSPSTFHLEEDSENKPKKKWKGCCKLL</sequence>
<dbReference type="GO" id="GO:0005525">
    <property type="term" value="F:GTP binding"/>
    <property type="evidence" value="ECO:0007669"/>
    <property type="project" value="InterPro"/>
</dbReference>
<accession>A0AAV2AEI9</accession>
<comment type="caution">
    <text evidence="2">The sequence shown here is derived from an EMBL/GenBank/DDBJ whole genome shotgun (WGS) entry which is preliminary data.</text>
</comment>
<keyword evidence="3" id="KW-1185">Reference proteome</keyword>
<dbReference type="InterPro" id="IPR027417">
    <property type="entry name" value="P-loop_NTPase"/>
</dbReference>
<dbReference type="SUPFAM" id="SSF52540">
    <property type="entry name" value="P-loop containing nucleoside triphosphate hydrolases"/>
    <property type="match status" value="1"/>
</dbReference>
<evidence type="ECO:0000256" key="1">
    <source>
        <dbReference type="SAM" id="MobiDB-lite"/>
    </source>
</evidence>
<evidence type="ECO:0000313" key="2">
    <source>
        <dbReference type="EMBL" id="CAL1281535.1"/>
    </source>
</evidence>
<dbReference type="EMBL" id="CAXIEN010000145">
    <property type="protein sequence ID" value="CAL1281535.1"/>
    <property type="molecule type" value="Genomic_DNA"/>
</dbReference>
<dbReference type="AlphaFoldDB" id="A0AAV2AEI9"/>
<feature type="region of interest" description="Disordered" evidence="1">
    <location>
        <begin position="63"/>
        <end position="88"/>
    </location>
</feature>
<dbReference type="PROSITE" id="PS51419">
    <property type="entry name" value="RAB"/>
    <property type="match status" value="1"/>
</dbReference>
<evidence type="ECO:0000313" key="3">
    <source>
        <dbReference type="Proteomes" id="UP001497382"/>
    </source>
</evidence>
<name>A0AAV2AEI9_9ARAC</name>
<dbReference type="GO" id="GO:0003924">
    <property type="term" value="F:GTPase activity"/>
    <property type="evidence" value="ECO:0007669"/>
    <property type="project" value="InterPro"/>
</dbReference>
<gene>
    <name evidence="2" type="ORF">LARSCL_LOCUS11614</name>
</gene>
<dbReference type="Pfam" id="PF00071">
    <property type="entry name" value="Ras"/>
    <property type="match status" value="1"/>
</dbReference>
<protein>
    <submittedName>
        <fullName evidence="2">Uncharacterized protein</fullName>
    </submittedName>
</protein>
<dbReference type="Proteomes" id="UP001497382">
    <property type="component" value="Unassembled WGS sequence"/>
</dbReference>
<dbReference type="Gene3D" id="3.40.50.300">
    <property type="entry name" value="P-loop containing nucleotide triphosphate hydrolases"/>
    <property type="match status" value="1"/>
</dbReference>